<evidence type="ECO:0000259" key="3">
    <source>
        <dbReference type="Pfam" id="PF09409"/>
    </source>
</evidence>
<dbReference type="Proteomes" id="UP000187209">
    <property type="component" value="Unassembled WGS sequence"/>
</dbReference>
<evidence type="ECO:0000313" key="5">
    <source>
        <dbReference type="Proteomes" id="UP000187209"/>
    </source>
</evidence>
<dbReference type="CDD" id="cd09212">
    <property type="entry name" value="PUB"/>
    <property type="match status" value="1"/>
</dbReference>
<feature type="compositionally biased region" description="Basic and acidic residues" evidence="2">
    <location>
        <begin position="328"/>
        <end position="337"/>
    </location>
</feature>
<sequence>MSLEKKLEFLKSKLTPAEYQEVVKRSSETQDFNKFFEPASVPEQQTHSKWNIKAVTAVGAVILGSIATAFYSNRSSKQDLNPMQQEILTITQQKLDAQAEIIENLNKRVSELQFNYELMKRENDEQRALMMKPEEIKVEPEEVKEEQVNEELFPTFDKFFEGISDMNKGLALKTLKMWLTNIASNPTDKQKSKINTTNPQYKNYFAGVPEVDKLFTIMGFTLKGSILEFENPSLVQVNAVISKVTDTISSLPSQPFSSSSPWLMKPVPRKDLPEEIKSAPVSIPEEIKTPVKFPVIDQASALIKSEENKVAVENPQVNLTQALPKTEENKVAVEKPQENLAQALPKTEDIPP</sequence>
<comment type="caution">
    <text evidence="4">The sequence shown here is derived from an EMBL/GenBank/DDBJ whole genome shotgun (WGS) entry which is preliminary data.</text>
</comment>
<dbReference type="Pfam" id="PF09409">
    <property type="entry name" value="PUB"/>
    <property type="match status" value="1"/>
</dbReference>
<dbReference type="EMBL" id="MPUH01001306">
    <property type="protein sequence ID" value="OMJ68593.1"/>
    <property type="molecule type" value="Genomic_DNA"/>
</dbReference>
<feature type="coiled-coil region" evidence="1">
    <location>
        <begin position="88"/>
        <end position="122"/>
    </location>
</feature>
<organism evidence="4 5">
    <name type="scientific">Stentor coeruleus</name>
    <dbReference type="NCBI Taxonomy" id="5963"/>
    <lineage>
        <taxon>Eukaryota</taxon>
        <taxon>Sar</taxon>
        <taxon>Alveolata</taxon>
        <taxon>Ciliophora</taxon>
        <taxon>Postciliodesmatophora</taxon>
        <taxon>Heterotrichea</taxon>
        <taxon>Heterotrichida</taxon>
        <taxon>Stentoridae</taxon>
        <taxon>Stentor</taxon>
    </lineage>
</organism>
<feature type="region of interest" description="Disordered" evidence="2">
    <location>
        <begin position="328"/>
        <end position="352"/>
    </location>
</feature>
<evidence type="ECO:0000256" key="1">
    <source>
        <dbReference type="SAM" id="Coils"/>
    </source>
</evidence>
<evidence type="ECO:0000313" key="4">
    <source>
        <dbReference type="EMBL" id="OMJ68593.1"/>
    </source>
</evidence>
<name>A0A1R2AVN6_9CILI</name>
<keyword evidence="5" id="KW-1185">Reference proteome</keyword>
<accession>A0A1R2AVN6</accession>
<proteinExistence type="predicted"/>
<reference evidence="4 5" key="1">
    <citation type="submission" date="2016-11" db="EMBL/GenBank/DDBJ databases">
        <title>The macronuclear genome of Stentor coeruleus: a giant cell with tiny introns.</title>
        <authorList>
            <person name="Slabodnick M."/>
            <person name="Ruby J.G."/>
            <person name="Reiff S.B."/>
            <person name="Swart E.C."/>
            <person name="Gosai S."/>
            <person name="Prabakaran S."/>
            <person name="Witkowska E."/>
            <person name="Larue G.E."/>
            <person name="Fisher S."/>
            <person name="Freeman R.M."/>
            <person name="Gunawardena J."/>
            <person name="Chu W."/>
            <person name="Stover N.A."/>
            <person name="Gregory B.D."/>
            <person name="Nowacki M."/>
            <person name="Derisi J."/>
            <person name="Roy S.W."/>
            <person name="Marshall W.F."/>
            <person name="Sood P."/>
        </authorList>
    </citation>
    <scope>NUCLEOTIDE SEQUENCE [LARGE SCALE GENOMIC DNA]</scope>
    <source>
        <strain evidence="4">WM001</strain>
    </source>
</reference>
<dbReference type="Gene3D" id="1.20.58.2190">
    <property type="match status" value="1"/>
</dbReference>
<dbReference type="AlphaFoldDB" id="A0A1R2AVN6"/>
<keyword evidence="1" id="KW-0175">Coiled coil</keyword>
<evidence type="ECO:0000256" key="2">
    <source>
        <dbReference type="SAM" id="MobiDB-lite"/>
    </source>
</evidence>
<dbReference type="SUPFAM" id="SSF143503">
    <property type="entry name" value="PUG domain-like"/>
    <property type="match status" value="1"/>
</dbReference>
<gene>
    <name evidence="4" type="ORF">SteCoe_33909</name>
</gene>
<dbReference type="InterPro" id="IPR018997">
    <property type="entry name" value="PUB_domain"/>
</dbReference>
<protein>
    <recommendedName>
        <fullName evidence="3">PUB domain-containing protein</fullName>
    </recommendedName>
</protein>
<dbReference type="InterPro" id="IPR036339">
    <property type="entry name" value="PUB-like_dom_sf"/>
</dbReference>
<feature type="domain" description="PUB" evidence="3">
    <location>
        <begin position="171"/>
        <end position="238"/>
    </location>
</feature>